<dbReference type="PATRIC" id="fig|1265818.5.peg.1585"/>
<dbReference type="PROSITE" id="PS51372">
    <property type="entry name" value="PRD_2"/>
    <property type="match status" value="1"/>
</dbReference>
<evidence type="ECO:0000259" key="2">
    <source>
        <dbReference type="PROSITE" id="PS51094"/>
    </source>
</evidence>
<dbReference type="EMBL" id="AOCG01000008">
    <property type="protein sequence ID" value="EUJ18998.1"/>
    <property type="molecule type" value="Genomic_DNA"/>
</dbReference>
<dbReference type="InterPro" id="IPR002178">
    <property type="entry name" value="PTS_EIIA_type-2_dom"/>
</dbReference>
<dbReference type="Gene3D" id="3.40.930.10">
    <property type="entry name" value="Mannitol-specific EII, Chain A"/>
    <property type="match status" value="1"/>
</dbReference>
<organism evidence="4 5">
    <name type="scientific">Listeria aquatica FSL S10-1188</name>
    <dbReference type="NCBI Taxonomy" id="1265818"/>
    <lineage>
        <taxon>Bacteria</taxon>
        <taxon>Bacillati</taxon>
        <taxon>Bacillota</taxon>
        <taxon>Bacilli</taxon>
        <taxon>Bacillales</taxon>
        <taxon>Listeriaceae</taxon>
        <taxon>Listeria</taxon>
    </lineage>
</organism>
<evidence type="ECO:0000313" key="4">
    <source>
        <dbReference type="EMBL" id="EUJ18998.1"/>
    </source>
</evidence>
<dbReference type="GO" id="GO:0006355">
    <property type="term" value="P:regulation of DNA-templated transcription"/>
    <property type="evidence" value="ECO:0007669"/>
    <property type="project" value="InterPro"/>
</dbReference>
<dbReference type="RefSeq" id="WP_077913571.1">
    <property type="nucleotide sequence ID" value="NZ_AOCG01000008.1"/>
</dbReference>
<dbReference type="InterPro" id="IPR016152">
    <property type="entry name" value="PTrfase/Anion_transptr"/>
</dbReference>
<dbReference type="InterPro" id="IPR050661">
    <property type="entry name" value="BglG_antiterminators"/>
</dbReference>
<dbReference type="AlphaFoldDB" id="W7BGX9"/>
<dbReference type="STRING" id="1265818.MAQA_07898"/>
<dbReference type="Gene3D" id="1.10.1790.10">
    <property type="entry name" value="PRD domain"/>
    <property type="match status" value="1"/>
</dbReference>
<dbReference type="Pfam" id="PF00874">
    <property type="entry name" value="PRD"/>
    <property type="match status" value="1"/>
</dbReference>
<evidence type="ECO:0000259" key="3">
    <source>
        <dbReference type="PROSITE" id="PS51372"/>
    </source>
</evidence>
<dbReference type="PANTHER" id="PTHR30185:SF12">
    <property type="entry name" value="TRANSCRIPTIONAL REGULATOR MANR"/>
    <property type="match status" value="1"/>
</dbReference>
<protein>
    <submittedName>
        <fullName evidence="4">PRD/PTS system IIA 2 domain protein</fullName>
    </submittedName>
</protein>
<dbReference type="Proteomes" id="UP000019246">
    <property type="component" value="Unassembled WGS sequence"/>
</dbReference>
<dbReference type="PANTHER" id="PTHR30185">
    <property type="entry name" value="CRYPTIC BETA-GLUCOSIDE BGL OPERON ANTITERMINATOR"/>
    <property type="match status" value="1"/>
</dbReference>
<dbReference type="PROSITE" id="PS51094">
    <property type="entry name" value="PTS_EIIA_TYPE_2"/>
    <property type="match status" value="1"/>
</dbReference>
<dbReference type="Pfam" id="PF00359">
    <property type="entry name" value="PTS_EIIA_2"/>
    <property type="match status" value="1"/>
</dbReference>
<feature type="domain" description="PRD" evidence="3">
    <location>
        <begin position="1"/>
        <end position="82"/>
    </location>
</feature>
<dbReference type="SUPFAM" id="SSF55804">
    <property type="entry name" value="Phoshotransferase/anion transport protein"/>
    <property type="match status" value="1"/>
</dbReference>
<name>W7BGX9_9LIST</name>
<proteinExistence type="predicted"/>
<dbReference type="InterPro" id="IPR011608">
    <property type="entry name" value="PRD"/>
</dbReference>
<gene>
    <name evidence="4" type="ORF">MAQA_07898</name>
</gene>
<evidence type="ECO:0000313" key="5">
    <source>
        <dbReference type="Proteomes" id="UP000019246"/>
    </source>
</evidence>
<reference evidence="4 5" key="1">
    <citation type="journal article" date="2014" name="Int. J. Syst. Evol. Microbiol.">
        <title>Listeria floridensis sp. nov., Listeria aquatica sp. nov., Listeria cornellensis sp. nov., Listeria riparia sp. nov. and Listeria grandensis sp. nov., from agricultural and natural environments.</title>
        <authorList>
            <person name="den Bakker H.C."/>
            <person name="Warchocki S."/>
            <person name="Wright E.M."/>
            <person name="Allred A.F."/>
            <person name="Ahlstrom C."/>
            <person name="Manuel C.S."/>
            <person name="Stasiewicz M.J."/>
            <person name="Burrell A."/>
            <person name="Roof S."/>
            <person name="Strawn L."/>
            <person name="Fortes E.D."/>
            <person name="Nightingale K.K."/>
            <person name="Kephart D."/>
            <person name="Wiedmann M."/>
        </authorList>
    </citation>
    <scope>NUCLEOTIDE SEQUENCE [LARGE SCALE GENOMIC DNA]</scope>
    <source>
        <strain evidence="4 5">FSL S10-1188</strain>
    </source>
</reference>
<evidence type="ECO:0000256" key="1">
    <source>
        <dbReference type="ARBA" id="ARBA00022737"/>
    </source>
</evidence>
<feature type="domain" description="PTS EIIA type-2" evidence="2">
    <location>
        <begin position="191"/>
        <end position="331"/>
    </location>
</feature>
<comment type="caution">
    <text evidence="4">The sequence shown here is derived from an EMBL/GenBank/DDBJ whole genome shotgun (WGS) entry which is preliminary data.</text>
</comment>
<dbReference type="SUPFAM" id="SSF63520">
    <property type="entry name" value="PTS-regulatory domain, PRD"/>
    <property type="match status" value="1"/>
</dbReference>
<accession>W7BGX9</accession>
<sequence length="339" mass="39682">MIKLLKKRLLLHVQNLYIRSKQQKFSRNLSLLEIKVKYPVLFDMAIYLCSILSNDLKVTISDDEIAFLALHIGSFVDDQRKAETKIRAVIVTPRYNSNEERIKSRIKKELGEEVIIEAVVQDLLDLDLSIQPNLIIFTQMVSEKKWDFFSQAKTVTIKEFITTKDLNLIRRKVEEIKQEKYKTFLEVLLPQLIEEAFYQEVTERVNKADIFEMIAEGFLKKQFVPENFEEKLIERERLSATSFPSGVAVPHAIKYVSYRTGIFVIHSRECIEWEGVDVNLVIALSVDQDDSEDFNKIFPRMIELLAEEVNVAYLNKSENRKDFIKRLIHLMTSNGYYTE</sequence>
<dbReference type="InterPro" id="IPR036634">
    <property type="entry name" value="PRD_sf"/>
</dbReference>
<keyword evidence="5" id="KW-1185">Reference proteome</keyword>
<keyword evidence="1" id="KW-0677">Repeat</keyword>